<dbReference type="PANTHER" id="PTHR11329:SF0">
    <property type="entry name" value="LEUKOCYTE CELL-DERIVED CHEMOTAXIN-2"/>
    <property type="match status" value="1"/>
</dbReference>
<dbReference type="AlphaFoldDB" id="A0AAV6HAJ4"/>
<keyword evidence="9" id="KW-1185">Reference proteome</keyword>
<keyword evidence="4" id="KW-1015">Disulfide bond</keyword>
<feature type="chain" id="PRO_5043551821" description="Leukocyte cell-derived chemotaxin-2" evidence="7">
    <location>
        <begin position="23"/>
        <end position="279"/>
    </location>
</feature>
<keyword evidence="2 7" id="KW-0732">Signal</keyword>
<comment type="similarity">
    <text evidence="5">Belongs to the LECT2/MIM-1 family.</text>
</comment>
<name>A0AAV6HAJ4_9TELE</name>
<evidence type="ECO:0000256" key="6">
    <source>
        <dbReference type="SAM" id="MobiDB-lite"/>
    </source>
</evidence>
<evidence type="ECO:0000256" key="5">
    <source>
        <dbReference type="ARBA" id="ARBA00024361"/>
    </source>
</evidence>
<evidence type="ECO:0000256" key="7">
    <source>
        <dbReference type="SAM" id="SignalP"/>
    </source>
</evidence>
<dbReference type="PANTHER" id="PTHR11329">
    <property type="entry name" value="LEUKOCYTE CELL-DERIVED CHEMOTAXIN 2"/>
    <property type="match status" value="1"/>
</dbReference>
<accession>A0AAV6HAJ4</accession>
<feature type="signal peptide" evidence="7">
    <location>
        <begin position="1"/>
        <end position="22"/>
    </location>
</feature>
<proteinExistence type="inferred from homology"/>
<keyword evidence="3" id="KW-0862">Zinc</keyword>
<dbReference type="Proteomes" id="UP000823561">
    <property type="component" value="Chromosome 2"/>
</dbReference>
<evidence type="ECO:0000256" key="4">
    <source>
        <dbReference type="ARBA" id="ARBA00023157"/>
    </source>
</evidence>
<reference evidence="8" key="1">
    <citation type="submission" date="2020-10" db="EMBL/GenBank/DDBJ databases">
        <title>Chromosome-scale genome assembly of the Allis shad, Alosa alosa.</title>
        <authorList>
            <person name="Margot Z."/>
            <person name="Christophe K."/>
            <person name="Cabau C."/>
            <person name="Louis A."/>
            <person name="Berthelot C."/>
            <person name="Parey E."/>
            <person name="Roest Crollius H."/>
            <person name="Montfort J."/>
            <person name="Robinson-Rechavi M."/>
            <person name="Bucao C."/>
            <person name="Bouchez O."/>
            <person name="Gislard M."/>
            <person name="Lluch J."/>
            <person name="Milhes M."/>
            <person name="Lampietro C."/>
            <person name="Lopez Roques C."/>
            <person name="Donnadieu C."/>
            <person name="Braasch I."/>
            <person name="Desvignes T."/>
            <person name="Postlethwait J."/>
            <person name="Bobe J."/>
            <person name="Guiguen Y."/>
        </authorList>
    </citation>
    <scope>NUCLEOTIDE SEQUENCE</scope>
    <source>
        <strain evidence="8">M-15738</strain>
        <tissue evidence="8">Blood</tissue>
    </source>
</reference>
<protein>
    <recommendedName>
        <fullName evidence="10">Leukocyte cell-derived chemotaxin-2</fullName>
    </recommendedName>
</protein>
<evidence type="ECO:0008006" key="10">
    <source>
        <dbReference type="Google" id="ProtNLM"/>
    </source>
</evidence>
<feature type="compositionally biased region" description="Basic and acidic residues" evidence="6">
    <location>
        <begin position="23"/>
        <end position="39"/>
    </location>
</feature>
<evidence type="ECO:0000256" key="1">
    <source>
        <dbReference type="ARBA" id="ARBA00022723"/>
    </source>
</evidence>
<evidence type="ECO:0000313" key="9">
    <source>
        <dbReference type="Proteomes" id="UP000823561"/>
    </source>
</evidence>
<feature type="region of interest" description="Disordered" evidence="6">
    <location>
        <begin position="23"/>
        <end position="107"/>
    </location>
</feature>
<dbReference type="Gene3D" id="2.70.70.10">
    <property type="entry name" value="Glucose Permease (Domain IIA)"/>
    <property type="match status" value="1"/>
</dbReference>
<evidence type="ECO:0000313" key="8">
    <source>
        <dbReference type="EMBL" id="KAG5284313.1"/>
    </source>
</evidence>
<dbReference type="GO" id="GO:0046872">
    <property type="term" value="F:metal ion binding"/>
    <property type="evidence" value="ECO:0007669"/>
    <property type="project" value="UniProtKB-KW"/>
</dbReference>
<gene>
    <name evidence="8" type="ORF">AALO_G00025350</name>
</gene>
<evidence type="ECO:0000256" key="2">
    <source>
        <dbReference type="ARBA" id="ARBA00022729"/>
    </source>
</evidence>
<comment type="caution">
    <text evidence="8">The sequence shown here is derived from an EMBL/GenBank/DDBJ whole genome shotgun (WGS) entry which is preliminary data.</text>
</comment>
<keyword evidence="1" id="KW-0479">Metal-binding</keyword>
<evidence type="ECO:0000256" key="3">
    <source>
        <dbReference type="ARBA" id="ARBA00022833"/>
    </source>
</evidence>
<feature type="compositionally biased region" description="Gly residues" evidence="6">
    <location>
        <begin position="47"/>
        <end position="64"/>
    </location>
</feature>
<dbReference type="EMBL" id="JADWDJ010000002">
    <property type="protein sequence ID" value="KAG5284313.1"/>
    <property type="molecule type" value="Genomic_DNA"/>
</dbReference>
<dbReference type="InterPro" id="IPR008663">
    <property type="entry name" value="LECT2"/>
</dbReference>
<sequence length="279" mass="29186">MLGKTSLLLCLLLLGLALGIESESERKVKKEQKGKEPPRNKARSAGAGAGGGDGGVGGVGGGGSSNSMASTARVKAKSGPGQNKGQAKRPGSDKVARSQKKAAGPRNDAGCTAIGGICQRNTYVCQGRYLKEKCVGTPGRQCCMPAGGWDVFCAGHHHNRVRACDGFGCGAFNSVRNGARFKGVDIVCDDYGKINAPFTGTLGGPVGRREADGIQFDGVKLSNSVHCVKIFHIRPHRYTGPISQGETLGYLLPLQERLSGITSHLELQMCDQSDPTAFI</sequence>
<organism evidence="8 9">
    <name type="scientific">Alosa alosa</name>
    <name type="common">allis shad</name>
    <dbReference type="NCBI Taxonomy" id="278164"/>
    <lineage>
        <taxon>Eukaryota</taxon>
        <taxon>Metazoa</taxon>
        <taxon>Chordata</taxon>
        <taxon>Craniata</taxon>
        <taxon>Vertebrata</taxon>
        <taxon>Euteleostomi</taxon>
        <taxon>Actinopterygii</taxon>
        <taxon>Neopterygii</taxon>
        <taxon>Teleostei</taxon>
        <taxon>Clupei</taxon>
        <taxon>Clupeiformes</taxon>
        <taxon>Clupeoidei</taxon>
        <taxon>Clupeidae</taxon>
        <taxon>Alosa</taxon>
    </lineage>
</organism>
<dbReference type="InterPro" id="IPR011055">
    <property type="entry name" value="Dup_hybrid_motif"/>
</dbReference>